<dbReference type="Proteomes" id="UP000708208">
    <property type="component" value="Unassembled WGS sequence"/>
</dbReference>
<feature type="chain" id="PRO_5035263670" evidence="1">
    <location>
        <begin position="25"/>
        <end position="268"/>
    </location>
</feature>
<evidence type="ECO:0000313" key="2">
    <source>
        <dbReference type="EMBL" id="CAG7712793.1"/>
    </source>
</evidence>
<dbReference type="EMBL" id="CAJVCH010032831">
    <property type="protein sequence ID" value="CAG7712793.1"/>
    <property type="molecule type" value="Genomic_DNA"/>
</dbReference>
<sequence>MAFFWGSRLAFLAIVATFTHFTEASSNFAMVSGKSGSIKYRPFEGGNGVTGNCTAVYNIRSLDNSPVTLTLEAIPAMGAVTIFDSRCGAKMGMPFFAPMYSNGDEGRIIPIGETSCSIMVSLPCAYPEAYIVVSWESDPTADQGSDDVERGWTSTTKGSVTWEFDEKKETIFYVPPEDGRRVTVETINSAASNDGDNWMEMPASSMVCNLVQMYPNGCMCVFSTNNGISSTYSTVMKGRSTLMSLQCQSMYASSASPPPMTSLSWDKP</sequence>
<keyword evidence="1" id="KW-0732">Signal</keyword>
<dbReference type="AlphaFoldDB" id="A0A8J2NRD9"/>
<evidence type="ECO:0000256" key="1">
    <source>
        <dbReference type="SAM" id="SignalP"/>
    </source>
</evidence>
<gene>
    <name evidence="2" type="ORF">AFUS01_LOCUS5175</name>
</gene>
<feature type="signal peptide" evidence="1">
    <location>
        <begin position="1"/>
        <end position="24"/>
    </location>
</feature>
<accession>A0A8J2NRD9</accession>
<evidence type="ECO:0000313" key="3">
    <source>
        <dbReference type="Proteomes" id="UP000708208"/>
    </source>
</evidence>
<keyword evidence="3" id="KW-1185">Reference proteome</keyword>
<proteinExistence type="predicted"/>
<comment type="caution">
    <text evidence="2">The sequence shown here is derived from an EMBL/GenBank/DDBJ whole genome shotgun (WGS) entry which is preliminary data.</text>
</comment>
<name>A0A8J2NRD9_9HEXA</name>
<reference evidence="2" key="1">
    <citation type="submission" date="2021-06" db="EMBL/GenBank/DDBJ databases">
        <authorList>
            <person name="Hodson N. C."/>
            <person name="Mongue J. A."/>
            <person name="Jaron S. K."/>
        </authorList>
    </citation>
    <scope>NUCLEOTIDE SEQUENCE</scope>
</reference>
<organism evidence="2 3">
    <name type="scientific">Allacma fusca</name>
    <dbReference type="NCBI Taxonomy" id="39272"/>
    <lineage>
        <taxon>Eukaryota</taxon>
        <taxon>Metazoa</taxon>
        <taxon>Ecdysozoa</taxon>
        <taxon>Arthropoda</taxon>
        <taxon>Hexapoda</taxon>
        <taxon>Collembola</taxon>
        <taxon>Symphypleona</taxon>
        <taxon>Sminthuridae</taxon>
        <taxon>Allacma</taxon>
    </lineage>
</organism>
<protein>
    <submittedName>
        <fullName evidence="2">Uncharacterized protein</fullName>
    </submittedName>
</protein>